<keyword evidence="3" id="KW-1185">Reference proteome</keyword>
<name>A0AA86TYF3_9EUKA</name>
<evidence type="ECO:0000313" key="1">
    <source>
        <dbReference type="EMBL" id="CAI9933146.1"/>
    </source>
</evidence>
<accession>A0AA86TYF3</accession>
<reference evidence="1" key="1">
    <citation type="submission" date="2023-06" db="EMBL/GenBank/DDBJ databases">
        <authorList>
            <person name="Kurt Z."/>
        </authorList>
    </citation>
    <scope>NUCLEOTIDE SEQUENCE</scope>
</reference>
<comment type="caution">
    <text evidence="1">The sequence shown here is derived from an EMBL/GenBank/DDBJ whole genome shotgun (WGS) entry which is preliminary data.</text>
</comment>
<protein>
    <submittedName>
        <fullName evidence="2">Hypothetical_protein</fullName>
    </submittedName>
</protein>
<evidence type="ECO:0000313" key="2">
    <source>
        <dbReference type="EMBL" id="CAL5973361.1"/>
    </source>
</evidence>
<reference evidence="2 3" key="2">
    <citation type="submission" date="2024-07" db="EMBL/GenBank/DDBJ databases">
        <authorList>
            <person name="Akdeniz Z."/>
        </authorList>
    </citation>
    <scope>NUCLEOTIDE SEQUENCE [LARGE SCALE GENOMIC DNA]</scope>
</reference>
<dbReference type="Proteomes" id="UP001642409">
    <property type="component" value="Unassembled WGS sequence"/>
</dbReference>
<dbReference type="EMBL" id="CATOUU010000531">
    <property type="protein sequence ID" value="CAI9933146.1"/>
    <property type="molecule type" value="Genomic_DNA"/>
</dbReference>
<sequence length="230" mass="26341">MIQKRNSSVQCALVAECGSSFHYVQKARSDILPAHQISFAVLESRLQIFLSCKYIQTTHRQYTARDRYTNFRTLIQDKSQQSVLKVQTTNIVNFQKFLSRSLTATAEGLLSIFCLGLQVINDTEEKQQCPVRVGGRMRFVVSLRPEGQERYTTCTPNIVCCFGVAALDISKLQIYLNHTQIVYGSGPIYQFQNINIRQIIIIGSQSTNYQYCQFPEISFWLSGQPRQKVF</sequence>
<proteinExistence type="predicted"/>
<gene>
    <name evidence="1" type="ORF">HINF_LOCUS20791</name>
    <name evidence="2" type="ORF">HINF_LOCUS2337</name>
</gene>
<dbReference type="AlphaFoldDB" id="A0AA86TYF3"/>
<evidence type="ECO:0000313" key="3">
    <source>
        <dbReference type="Proteomes" id="UP001642409"/>
    </source>
</evidence>
<organism evidence="1">
    <name type="scientific">Hexamita inflata</name>
    <dbReference type="NCBI Taxonomy" id="28002"/>
    <lineage>
        <taxon>Eukaryota</taxon>
        <taxon>Metamonada</taxon>
        <taxon>Diplomonadida</taxon>
        <taxon>Hexamitidae</taxon>
        <taxon>Hexamitinae</taxon>
        <taxon>Hexamita</taxon>
    </lineage>
</organism>
<dbReference type="EMBL" id="CAXDID020000004">
    <property type="protein sequence ID" value="CAL5973361.1"/>
    <property type="molecule type" value="Genomic_DNA"/>
</dbReference>